<dbReference type="FunFam" id="3.30.470.20:FF:000028">
    <property type="entry name" value="Methylcrotonoyl-CoA carboxylase subunit alpha, mitochondrial"/>
    <property type="match status" value="1"/>
</dbReference>
<evidence type="ECO:0000256" key="5">
    <source>
        <dbReference type="ARBA" id="ARBA00023267"/>
    </source>
</evidence>
<evidence type="ECO:0000256" key="2">
    <source>
        <dbReference type="ARBA" id="ARBA00022598"/>
    </source>
</evidence>
<evidence type="ECO:0000313" key="11">
    <source>
        <dbReference type="Proteomes" id="UP000236742"/>
    </source>
</evidence>
<dbReference type="SUPFAM" id="SSF52440">
    <property type="entry name" value="PreATP-grasp domain"/>
    <property type="match status" value="1"/>
</dbReference>
<evidence type="ECO:0000256" key="3">
    <source>
        <dbReference type="ARBA" id="ARBA00022741"/>
    </source>
</evidence>
<dbReference type="InterPro" id="IPR005479">
    <property type="entry name" value="CPAse_ATP-bd"/>
</dbReference>
<feature type="domain" description="Lipoyl-binding" evidence="7">
    <location>
        <begin position="579"/>
        <end position="654"/>
    </location>
</feature>
<dbReference type="InterPro" id="IPR050856">
    <property type="entry name" value="Biotin_carboxylase_complex"/>
</dbReference>
<dbReference type="EMBL" id="FNVD01000004">
    <property type="protein sequence ID" value="SEF73852.1"/>
    <property type="molecule type" value="Genomic_DNA"/>
</dbReference>
<keyword evidence="5" id="KW-0092">Biotin</keyword>
<dbReference type="Pfam" id="PF00364">
    <property type="entry name" value="Biotin_lipoyl"/>
    <property type="match status" value="1"/>
</dbReference>
<dbReference type="InterPro" id="IPR011054">
    <property type="entry name" value="Rudment_hybrid_motif"/>
</dbReference>
<organism evidence="10 11">
    <name type="scientific">Jhaorihella thermophila</name>
    <dbReference type="NCBI Taxonomy" id="488547"/>
    <lineage>
        <taxon>Bacteria</taxon>
        <taxon>Pseudomonadati</taxon>
        <taxon>Pseudomonadota</taxon>
        <taxon>Alphaproteobacteria</taxon>
        <taxon>Rhodobacterales</taxon>
        <taxon>Paracoccaceae</taxon>
        <taxon>Jhaorihella</taxon>
    </lineage>
</organism>
<proteinExistence type="predicted"/>
<feature type="domain" description="ATP-grasp" evidence="8">
    <location>
        <begin position="120"/>
        <end position="318"/>
    </location>
</feature>
<dbReference type="SMART" id="SM00878">
    <property type="entry name" value="Biotin_carb_C"/>
    <property type="match status" value="1"/>
</dbReference>
<keyword evidence="4 6" id="KW-0067">ATP-binding</keyword>
<dbReference type="InterPro" id="IPR000089">
    <property type="entry name" value="Biotin_lipoyl"/>
</dbReference>
<dbReference type="PROSITE" id="PS50979">
    <property type="entry name" value="BC"/>
    <property type="match status" value="1"/>
</dbReference>
<dbReference type="PROSITE" id="PS50968">
    <property type="entry name" value="BIOTINYL_LIPOYL"/>
    <property type="match status" value="1"/>
</dbReference>
<evidence type="ECO:0000256" key="6">
    <source>
        <dbReference type="PROSITE-ProRule" id="PRU00409"/>
    </source>
</evidence>
<dbReference type="Pfam" id="PF00289">
    <property type="entry name" value="Biotin_carb_N"/>
    <property type="match status" value="1"/>
</dbReference>
<dbReference type="PROSITE" id="PS50975">
    <property type="entry name" value="ATP_GRASP"/>
    <property type="match status" value="1"/>
</dbReference>
<dbReference type="InterPro" id="IPR005482">
    <property type="entry name" value="Biotin_COase_C"/>
</dbReference>
<accession>A0A1H5UFL1</accession>
<dbReference type="SUPFAM" id="SSF56059">
    <property type="entry name" value="Glutathione synthetase ATP-binding domain-like"/>
    <property type="match status" value="1"/>
</dbReference>
<keyword evidence="2" id="KW-0436">Ligase</keyword>
<sequence>MFDSLLIANRGEIACRIIRTAHRMGLRTVAVFSDADADAPHVQMADRAVHIGSPPAADSYLCADRILDAARKTGAQTIHPGYGFLSEQPEPVRRCAELGLTWVGPHLKAITAMGDKIAAKRIAETAGVPCIPGYSGDDQSDATLIAAARGIGLPVMIKASAGGGGKGMRAVQDAADLPAAIATARAEAERAFGDGRLLVEKLVQNPRHVEVQILGDKHGTLLHLFERDCSVQRNHQKLLEEAPAPNLRDDTRAALHDAALRLGRQIGYDSAGTVEFIMDAETEAFHFLEMNTRLQVEHTVTEEITGLDLVALQLRAAAGERLPLAQSDIACTGHAIEARLTAEDASDGFRPRTGTLLHWAPPPGLRTDAGVQAGSVIGSHYDSMIAKLIARGPNREAARRALMAGLGRLGIAGITTNRLFLRDALLAEIFAQGRATTDFVAREWPEGWAPPTRASLALAALARHTRPRDAATPWQTLGGLRLLQAAGHPARTAYLDARQPETRVTLATTPQGIAVTDDAGTWTAEARWTGPASVTVTRDGVAETFGAAIEDGIVHVWGEDFDAAHEIVALGDFDAARSSEDVAAPDRITAPMPGLIVDLPARPGDAVDAGDTLVVMESMKLLMELKAAAPGTVAGVAGAVGETVEAGTLLVQLDLAQERD</sequence>
<dbReference type="PROSITE" id="PS00867">
    <property type="entry name" value="CPSASE_2"/>
    <property type="match status" value="1"/>
</dbReference>
<dbReference type="FunFam" id="3.40.50.20:FF:000010">
    <property type="entry name" value="Propionyl-CoA carboxylase subunit alpha"/>
    <property type="match status" value="1"/>
</dbReference>
<gene>
    <name evidence="10" type="ORF">SAMN05421751_10433</name>
</gene>
<dbReference type="Pfam" id="PF02785">
    <property type="entry name" value="Biotin_carb_C"/>
    <property type="match status" value="1"/>
</dbReference>
<dbReference type="CDD" id="cd06850">
    <property type="entry name" value="biotinyl_domain"/>
    <property type="match status" value="1"/>
</dbReference>
<dbReference type="AlphaFoldDB" id="A0A1H5UFL1"/>
<evidence type="ECO:0000259" key="7">
    <source>
        <dbReference type="PROSITE" id="PS50968"/>
    </source>
</evidence>
<dbReference type="Proteomes" id="UP000236742">
    <property type="component" value="Unassembled WGS sequence"/>
</dbReference>
<dbReference type="RefSeq" id="WP_104007272.1">
    <property type="nucleotide sequence ID" value="NZ_FNVD01000004.1"/>
</dbReference>
<evidence type="ECO:0000313" key="10">
    <source>
        <dbReference type="EMBL" id="SEF73852.1"/>
    </source>
</evidence>
<protein>
    <submittedName>
        <fullName evidence="10">3-methylcrotonyl-CoA carboxylase alpha subunit/geranyl-CoA carboxylase alpha subunit</fullName>
    </submittedName>
</protein>
<name>A0A1H5UFL1_9RHOB</name>
<evidence type="ECO:0000259" key="9">
    <source>
        <dbReference type="PROSITE" id="PS50979"/>
    </source>
</evidence>
<evidence type="ECO:0000259" key="8">
    <source>
        <dbReference type="PROSITE" id="PS50975"/>
    </source>
</evidence>
<reference evidence="11" key="1">
    <citation type="submission" date="2016-10" db="EMBL/GenBank/DDBJ databases">
        <authorList>
            <person name="Varghese N."/>
            <person name="Submissions S."/>
        </authorList>
    </citation>
    <scope>NUCLEOTIDE SEQUENCE [LARGE SCALE GENOMIC DNA]</scope>
    <source>
        <strain evidence="11">DSM 23413</strain>
    </source>
</reference>
<evidence type="ECO:0000256" key="1">
    <source>
        <dbReference type="ARBA" id="ARBA00001953"/>
    </source>
</evidence>
<dbReference type="Gene3D" id="2.40.50.100">
    <property type="match status" value="1"/>
</dbReference>
<dbReference type="InterPro" id="IPR016185">
    <property type="entry name" value="PreATP-grasp_dom_sf"/>
</dbReference>
<dbReference type="SUPFAM" id="SSF51246">
    <property type="entry name" value="Rudiment single hybrid motif"/>
    <property type="match status" value="1"/>
</dbReference>
<dbReference type="InterPro" id="IPR011053">
    <property type="entry name" value="Single_hybrid_motif"/>
</dbReference>
<dbReference type="Pfam" id="PF02786">
    <property type="entry name" value="CPSase_L_D2"/>
    <property type="match status" value="1"/>
</dbReference>
<dbReference type="InterPro" id="IPR011764">
    <property type="entry name" value="Biotin_carboxylation_dom"/>
</dbReference>
<dbReference type="GO" id="GO:0046872">
    <property type="term" value="F:metal ion binding"/>
    <property type="evidence" value="ECO:0007669"/>
    <property type="project" value="InterPro"/>
</dbReference>
<keyword evidence="3 6" id="KW-0547">Nucleotide-binding</keyword>
<dbReference type="InterPro" id="IPR011761">
    <property type="entry name" value="ATP-grasp"/>
</dbReference>
<keyword evidence="11" id="KW-1185">Reference proteome</keyword>
<dbReference type="OrthoDB" id="9763189at2"/>
<dbReference type="PANTHER" id="PTHR18866">
    <property type="entry name" value="CARBOXYLASE:PYRUVATE/ACETYL-COA/PROPIONYL-COA CARBOXYLASE"/>
    <property type="match status" value="1"/>
</dbReference>
<dbReference type="InterPro" id="IPR005481">
    <property type="entry name" value="BC-like_N"/>
</dbReference>
<dbReference type="PANTHER" id="PTHR18866:SF33">
    <property type="entry name" value="METHYLCROTONOYL-COA CARBOXYLASE SUBUNIT ALPHA, MITOCHONDRIAL-RELATED"/>
    <property type="match status" value="1"/>
</dbReference>
<dbReference type="Gene3D" id="3.30.470.20">
    <property type="entry name" value="ATP-grasp fold, B domain"/>
    <property type="match status" value="1"/>
</dbReference>
<dbReference type="GO" id="GO:0005524">
    <property type="term" value="F:ATP binding"/>
    <property type="evidence" value="ECO:0007669"/>
    <property type="project" value="UniProtKB-UniRule"/>
</dbReference>
<feature type="domain" description="Biotin carboxylation" evidence="9">
    <location>
        <begin position="1"/>
        <end position="445"/>
    </location>
</feature>
<dbReference type="SUPFAM" id="SSF51230">
    <property type="entry name" value="Single hybrid motif"/>
    <property type="match status" value="1"/>
</dbReference>
<comment type="cofactor">
    <cofactor evidence="1">
        <name>biotin</name>
        <dbReference type="ChEBI" id="CHEBI:57586"/>
    </cofactor>
</comment>
<dbReference type="FunFam" id="3.30.1490.20:FF:000003">
    <property type="entry name" value="acetyl-CoA carboxylase isoform X1"/>
    <property type="match status" value="1"/>
</dbReference>
<evidence type="ECO:0000256" key="4">
    <source>
        <dbReference type="ARBA" id="ARBA00022840"/>
    </source>
</evidence>
<dbReference type="GO" id="GO:0016874">
    <property type="term" value="F:ligase activity"/>
    <property type="evidence" value="ECO:0007669"/>
    <property type="project" value="UniProtKB-KW"/>
</dbReference>